<dbReference type="InterPro" id="IPR005162">
    <property type="entry name" value="Retrotrans_gag_dom"/>
</dbReference>
<feature type="region of interest" description="Disordered" evidence="1">
    <location>
        <begin position="288"/>
        <end position="318"/>
    </location>
</feature>
<evidence type="ECO:0000259" key="5">
    <source>
        <dbReference type="Pfam" id="PF25597"/>
    </source>
</evidence>
<proteinExistence type="predicted"/>
<evidence type="ECO:0000259" key="2">
    <source>
        <dbReference type="Pfam" id="PF03732"/>
    </source>
</evidence>
<evidence type="ECO:0000256" key="1">
    <source>
        <dbReference type="SAM" id="MobiDB-lite"/>
    </source>
</evidence>
<reference evidence="6 7" key="1">
    <citation type="journal article" date="2018" name="PLoS Genet.">
        <title>Population sequencing reveals clonal diversity and ancestral inbreeding in the grapevine cultivar Chardonnay.</title>
        <authorList>
            <person name="Roach M.J."/>
            <person name="Johnson D.L."/>
            <person name="Bohlmann J."/>
            <person name="van Vuuren H.J."/>
            <person name="Jones S.J."/>
            <person name="Pretorius I.S."/>
            <person name="Schmidt S.A."/>
            <person name="Borneman A.R."/>
        </authorList>
    </citation>
    <scope>NUCLEOTIDE SEQUENCE [LARGE SCALE GENOMIC DNA]</scope>
    <source>
        <strain evidence="7">cv. Chardonnay</strain>
        <tissue evidence="6">Leaf</tissue>
    </source>
</reference>
<dbReference type="Pfam" id="PF03732">
    <property type="entry name" value="Retrotrans_gag"/>
    <property type="match status" value="1"/>
</dbReference>
<dbReference type="PANTHER" id="PTHR37610">
    <property type="entry name" value="CCHC-TYPE DOMAIN-CONTAINING PROTEIN"/>
    <property type="match status" value="1"/>
</dbReference>
<dbReference type="PANTHER" id="PTHR37610:SF100">
    <property type="entry name" value="COPIA-LIKE POLYPROTEIN_RETROTRANSPOSON"/>
    <property type="match status" value="1"/>
</dbReference>
<feature type="compositionally biased region" description="Low complexity" evidence="1">
    <location>
        <begin position="652"/>
        <end position="668"/>
    </location>
</feature>
<dbReference type="CDD" id="cd09272">
    <property type="entry name" value="RNase_HI_RT_Ty1"/>
    <property type="match status" value="1"/>
</dbReference>
<feature type="compositionally biased region" description="Pro residues" evidence="1">
    <location>
        <begin position="642"/>
        <end position="651"/>
    </location>
</feature>
<feature type="domain" description="Retroviral polymerase SH3-like" evidence="5">
    <location>
        <begin position="560"/>
        <end position="620"/>
    </location>
</feature>
<evidence type="ECO:0000259" key="4">
    <source>
        <dbReference type="Pfam" id="PF14244"/>
    </source>
</evidence>
<dbReference type="InterPro" id="IPR012337">
    <property type="entry name" value="RNaseH-like_sf"/>
</dbReference>
<organism evidence="6 7">
    <name type="scientific">Vitis vinifera</name>
    <name type="common">Grape</name>
    <dbReference type="NCBI Taxonomy" id="29760"/>
    <lineage>
        <taxon>Eukaryota</taxon>
        <taxon>Viridiplantae</taxon>
        <taxon>Streptophyta</taxon>
        <taxon>Embryophyta</taxon>
        <taxon>Tracheophyta</taxon>
        <taxon>Spermatophyta</taxon>
        <taxon>Magnoliopsida</taxon>
        <taxon>eudicotyledons</taxon>
        <taxon>Gunneridae</taxon>
        <taxon>Pentapetalae</taxon>
        <taxon>rosids</taxon>
        <taxon>Vitales</taxon>
        <taxon>Vitaceae</taxon>
        <taxon>Viteae</taxon>
        <taxon>Vitis</taxon>
    </lineage>
</organism>
<feature type="domain" description="Retrotransposon Copia-like N-terminal" evidence="4">
    <location>
        <begin position="21"/>
        <end position="67"/>
    </location>
</feature>
<name>A0A438E5S0_VITVI</name>
<dbReference type="InterPro" id="IPR057670">
    <property type="entry name" value="SH3_retrovirus"/>
</dbReference>
<feature type="domain" description="Reverse transcriptase Ty1/copia-type" evidence="3">
    <location>
        <begin position="772"/>
        <end position="1014"/>
    </location>
</feature>
<evidence type="ECO:0000259" key="3">
    <source>
        <dbReference type="Pfam" id="PF07727"/>
    </source>
</evidence>
<dbReference type="InterPro" id="IPR013103">
    <property type="entry name" value="RVT_2"/>
</dbReference>
<accession>A0A438E5S0</accession>
<dbReference type="Pfam" id="PF25597">
    <property type="entry name" value="SH3_retrovirus"/>
    <property type="match status" value="1"/>
</dbReference>
<evidence type="ECO:0000313" key="7">
    <source>
        <dbReference type="Proteomes" id="UP000288805"/>
    </source>
</evidence>
<dbReference type="SUPFAM" id="SSF56672">
    <property type="entry name" value="DNA/RNA polymerases"/>
    <property type="match status" value="1"/>
</dbReference>
<dbReference type="EMBL" id="QGNW01001390">
    <property type="protein sequence ID" value="RVW43002.1"/>
    <property type="molecule type" value="Genomic_DNA"/>
</dbReference>
<dbReference type="Pfam" id="PF14244">
    <property type="entry name" value="Retrotran_gag_3"/>
    <property type="match status" value="1"/>
</dbReference>
<dbReference type="SUPFAM" id="SSF53098">
    <property type="entry name" value="Ribonuclease H-like"/>
    <property type="match status" value="1"/>
</dbReference>
<feature type="region of interest" description="Disordered" evidence="1">
    <location>
        <begin position="622"/>
        <end position="689"/>
    </location>
</feature>
<dbReference type="Proteomes" id="UP000288805">
    <property type="component" value="Unassembled WGS sequence"/>
</dbReference>
<dbReference type="AlphaFoldDB" id="A0A438E5S0"/>
<comment type="caution">
    <text evidence="6">The sequence shown here is derived from an EMBL/GenBank/DDBJ whole genome shotgun (WGS) entry which is preliminary data.</text>
</comment>
<protein>
    <submittedName>
        <fullName evidence="6">Retrovirus-related Pol polyprotein from transposon TNT 1-94</fullName>
    </submittedName>
</protein>
<feature type="domain" description="Retrotransposon gag" evidence="2">
    <location>
        <begin position="89"/>
        <end position="185"/>
    </location>
</feature>
<dbReference type="InterPro" id="IPR043502">
    <property type="entry name" value="DNA/RNA_pol_sf"/>
</dbReference>
<evidence type="ECO:0000313" key="6">
    <source>
        <dbReference type="EMBL" id="RVW43002.1"/>
    </source>
</evidence>
<sequence length="1156" mass="129724">MTEQQPSNGGKLDAANPYFLHHSDHPGMVLVSKPLNGDNYSTWCRAMTISLNAKSKLGFIDGTTTMPSATDKPGEHASWKKCNDMILSWILNSLSQDLADSVIFSTTAQEVWEDLRDRFSQSNAPRIFQIERDIACLTQDQMTVAAYYTRLKKLWDELGSYNDTVCSCGVDHKRRRLMQFLMGLNESYNAIRGQILLMNPLPDVAKAYSSIVQEEKQRSLGVTRETTENSAMVVRRAEPMALVVRHGQGFSSRSNPSNRKPLHYSYCDRDHHVRETCWKLNGYPPEHPKHASNRSNHGSTHFKRNNSHQSSANNVKERPVMQEVPSMTNGLSDLQIQQILSIMQGKGTTQSTNPKANAAASGLLQTLLHLHRLIIDSGATDHITSSPTLLVNSSKNTFLPPVAMPSGEQAPITSIGNLPLNSVVTLKNVLGVPSFKDLTTRTTIGLGEQRDRLYYLVALESEKPKTQTPSAAATSCRSPSSQVTSSTALWHRQHKHRHILESARAFRFQAHLPLPFWAECVSTAVHIINRLPTPLLSRQTPFERLYGKLPSYSHIRVFGCLAYATNVHVPHKFAPRAKRCIFLGYPVGQKAYKLYDLDTHQMFTSRDVVFHETIFPYESIPSPSSNSDPVIPLSISDLSPPVQQPSPPEPISPIQQPSLPNSVSTQPSPASPPPEPILRHSQRPHHPPMALRDYVCNQVTFPNHLPPLSSSPQKGTRYPLCNFVSYHRYLPQHRSFTAAVSQDIEPTSYAEAASHSHWQEAMQSELAALEANHTWSLTSLPPGKKPIGCRWVYKIKRHSDGTIERFKARLVAKCYTQLEGIDYHDTFSPTAKMITVRCLLALAAAQNWYLHQLDVNNAFLHGDLHEEIYMSPPPGLRRQGENLVCPLHKSLYGLKQASRQWFAKFSTAIQAVGFVQSKADYSLFTCRKGKSFTALLIYVDDILITGNDVNAIVALKQFLHSHFRIKDLGDLKYFLGIEVSRSKKGISISQRKYTLEILKDGGFLGAKPVNFPMEQNIKLSDSGELLKDPSQYRRLVGRLIYLTITRPDITYSVHVLSRFMHAPRRPHMEAVLRVLRYLKNSPGQGLFFPSQNDLSLRAFSDSDWAGCPISRRSTTGYCVFLGSSLISWRTKRQKTVSLSSVEAEYRAMTGTCCELS</sequence>
<gene>
    <name evidence="6" type="primary">POLX_3110</name>
    <name evidence="6" type="ORF">CK203_076330</name>
</gene>
<dbReference type="InterPro" id="IPR029472">
    <property type="entry name" value="Copia-like_N"/>
</dbReference>
<dbReference type="Pfam" id="PF07727">
    <property type="entry name" value="RVT_2"/>
    <property type="match status" value="1"/>
</dbReference>